<evidence type="ECO:0000313" key="1">
    <source>
        <dbReference type="EMBL" id="KDQ64413.1"/>
    </source>
</evidence>
<protein>
    <submittedName>
        <fullName evidence="1">Uncharacterized protein</fullName>
    </submittedName>
</protein>
<organism evidence="1 2">
    <name type="scientific">Jaapia argillacea MUCL 33604</name>
    <dbReference type="NCBI Taxonomy" id="933084"/>
    <lineage>
        <taxon>Eukaryota</taxon>
        <taxon>Fungi</taxon>
        <taxon>Dikarya</taxon>
        <taxon>Basidiomycota</taxon>
        <taxon>Agaricomycotina</taxon>
        <taxon>Agaricomycetes</taxon>
        <taxon>Agaricomycetidae</taxon>
        <taxon>Jaapiales</taxon>
        <taxon>Jaapiaceae</taxon>
        <taxon>Jaapia</taxon>
    </lineage>
</organism>
<gene>
    <name evidence="1" type="ORF">JAAARDRAFT_225222</name>
</gene>
<dbReference type="InParanoid" id="A0A067QBH2"/>
<evidence type="ECO:0000313" key="2">
    <source>
        <dbReference type="Proteomes" id="UP000027265"/>
    </source>
</evidence>
<dbReference type="AlphaFoldDB" id="A0A067QBH2"/>
<keyword evidence="2" id="KW-1185">Reference proteome</keyword>
<name>A0A067QBH2_9AGAM</name>
<dbReference type="Proteomes" id="UP000027265">
    <property type="component" value="Unassembled WGS sequence"/>
</dbReference>
<sequence length="206" mass="23140">MRSVSCALIIQQRIPILLTRTTVKLALGCDVGSSRIYCPTTRIDILQNPNMPTTIPFSSPYFLATLGFAEIGRYFYDRCSAYELLRRERSKEHNLAIAVAPFFDSGILMDQVRSRSLSTIRTWKFIEAFLLDPSPIAPSRHLFAPYRQALSPSPCLAPLGFLFLERQSCQMMLASLVMARRRGPSISCHTHGPVTSIPFVHSFVPS</sequence>
<dbReference type="EMBL" id="KL197709">
    <property type="protein sequence ID" value="KDQ64413.1"/>
    <property type="molecule type" value="Genomic_DNA"/>
</dbReference>
<accession>A0A067QBH2</accession>
<dbReference type="HOGENOM" id="CLU_1332089_0_0_1"/>
<proteinExistence type="predicted"/>
<reference evidence="2" key="1">
    <citation type="journal article" date="2014" name="Proc. Natl. Acad. Sci. U.S.A.">
        <title>Extensive sampling of basidiomycete genomes demonstrates inadequacy of the white-rot/brown-rot paradigm for wood decay fungi.</title>
        <authorList>
            <person name="Riley R."/>
            <person name="Salamov A.A."/>
            <person name="Brown D.W."/>
            <person name="Nagy L.G."/>
            <person name="Floudas D."/>
            <person name="Held B.W."/>
            <person name="Levasseur A."/>
            <person name="Lombard V."/>
            <person name="Morin E."/>
            <person name="Otillar R."/>
            <person name="Lindquist E.A."/>
            <person name="Sun H."/>
            <person name="LaButti K.M."/>
            <person name="Schmutz J."/>
            <person name="Jabbour D."/>
            <person name="Luo H."/>
            <person name="Baker S.E."/>
            <person name="Pisabarro A.G."/>
            <person name="Walton J.D."/>
            <person name="Blanchette R.A."/>
            <person name="Henrissat B."/>
            <person name="Martin F."/>
            <person name="Cullen D."/>
            <person name="Hibbett D.S."/>
            <person name="Grigoriev I.V."/>
        </authorList>
    </citation>
    <scope>NUCLEOTIDE SEQUENCE [LARGE SCALE GENOMIC DNA]</scope>
    <source>
        <strain evidence="2">MUCL 33604</strain>
    </source>
</reference>